<dbReference type="PANTHER" id="PTHR12888:SF0">
    <property type="entry name" value="PEROXISOME ASSEMBLY PROTEIN 12"/>
    <property type="match status" value="1"/>
</dbReference>
<reference evidence="3" key="1">
    <citation type="journal article" date="2018" name="Nat. Microbiol.">
        <title>Leveraging single-cell genomics to expand the fungal tree of life.</title>
        <authorList>
            <person name="Ahrendt S.R."/>
            <person name="Quandt C.A."/>
            <person name="Ciobanu D."/>
            <person name="Clum A."/>
            <person name="Salamov A."/>
            <person name="Andreopoulos B."/>
            <person name="Cheng J.F."/>
            <person name="Woyke T."/>
            <person name="Pelin A."/>
            <person name="Henrissat B."/>
            <person name="Reynolds N.K."/>
            <person name="Benny G.L."/>
            <person name="Smith M.E."/>
            <person name="James T.Y."/>
            <person name="Grigoriev I.V."/>
        </authorList>
    </citation>
    <scope>NUCLEOTIDE SEQUENCE [LARGE SCALE GENOMIC DNA]</scope>
    <source>
        <strain evidence="3">CSF55</strain>
    </source>
</reference>
<proteinExistence type="predicted"/>
<evidence type="ECO:0000313" key="2">
    <source>
        <dbReference type="EMBL" id="RKP19336.1"/>
    </source>
</evidence>
<dbReference type="Gene3D" id="3.30.40.10">
    <property type="entry name" value="Zinc/RING finger domain, C3HC4 (zinc finger)"/>
    <property type="match status" value="1"/>
</dbReference>
<dbReference type="GO" id="GO:0005778">
    <property type="term" value="C:peroxisomal membrane"/>
    <property type="evidence" value="ECO:0007669"/>
    <property type="project" value="InterPro"/>
</dbReference>
<name>A0A4P9YIE0_ROZAC</name>
<accession>A0A4P9YIE0</accession>
<protein>
    <recommendedName>
        <fullName evidence="1">Peroxin-12</fullName>
    </recommendedName>
</protein>
<dbReference type="SUPFAM" id="SSF57850">
    <property type="entry name" value="RING/U-box"/>
    <property type="match status" value="1"/>
</dbReference>
<dbReference type="InterPro" id="IPR017375">
    <property type="entry name" value="PEX12"/>
</dbReference>
<organism evidence="2 3">
    <name type="scientific">Rozella allomycis (strain CSF55)</name>
    <dbReference type="NCBI Taxonomy" id="988480"/>
    <lineage>
        <taxon>Eukaryota</taxon>
        <taxon>Fungi</taxon>
        <taxon>Fungi incertae sedis</taxon>
        <taxon>Cryptomycota</taxon>
        <taxon>Cryptomycota incertae sedis</taxon>
        <taxon>Rozella</taxon>
    </lineage>
</organism>
<dbReference type="GO" id="GO:0016558">
    <property type="term" value="P:protein import into peroxisome matrix"/>
    <property type="evidence" value="ECO:0007669"/>
    <property type="project" value="InterPro"/>
</dbReference>
<dbReference type="Proteomes" id="UP000281549">
    <property type="component" value="Unassembled WGS sequence"/>
</dbReference>
<dbReference type="PANTHER" id="PTHR12888">
    <property type="entry name" value="PEROXISOME ASSEMBLY PROTEIN 12 PEROXIN-12"/>
    <property type="match status" value="1"/>
</dbReference>
<dbReference type="GO" id="GO:1990429">
    <property type="term" value="C:peroxisomal importomer complex"/>
    <property type="evidence" value="ECO:0007669"/>
    <property type="project" value="TreeGrafter"/>
</dbReference>
<dbReference type="GO" id="GO:0004842">
    <property type="term" value="F:ubiquitin-protein transferase activity"/>
    <property type="evidence" value="ECO:0007669"/>
    <property type="project" value="TreeGrafter"/>
</dbReference>
<dbReference type="GO" id="GO:0008270">
    <property type="term" value="F:zinc ion binding"/>
    <property type="evidence" value="ECO:0007669"/>
    <property type="project" value="InterPro"/>
</dbReference>
<sequence>MFITSKQSSKSYSVVPPPVPPPDGIEKLEAGKCPVCGKDYENEVAIPSGLIGCYKCVLGFVREKGYCPVTQIRTAEEEIRRLYIKN</sequence>
<dbReference type="InterPro" id="IPR013083">
    <property type="entry name" value="Znf_RING/FYVE/PHD"/>
</dbReference>
<dbReference type="GO" id="GO:0006513">
    <property type="term" value="P:protein monoubiquitination"/>
    <property type="evidence" value="ECO:0007669"/>
    <property type="project" value="TreeGrafter"/>
</dbReference>
<dbReference type="EMBL" id="ML005244">
    <property type="protein sequence ID" value="RKP19336.1"/>
    <property type="molecule type" value="Genomic_DNA"/>
</dbReference>
<gene>
    <name evidence="2" type="ORF">ROZALSC1DRAFT_29061</name>
</gene>
<dbReference type="AlphaFoldDB" id="A0A4P9YIE0"/>
<evidence type="ECO:0000256" key="1">
    <source>
        <dbReference type="ARBA" id="ARBA00029692"/>
    </source>
</evidence>
<evidence type="ECO:0000313" key="3">
    <source>
        <dbReference type="Proteomes" id="UP000281549"/>
    </source>
</evidence>